<dbReference type="Pfam" id="PF00408">
    <property type="entry name" value="PGM_PMM_IV"/>
    <property type="match status" value="1"/>
</dbReference>
<evidence type="ECO:0000259" key="1">
    <source>
        <dbReference type="Pfam" id="PF00408"/>
    </source>
</evidence>
<protein>
    <recommendedName>
        <fullName evidence="1">Alpha-D-phosphohexomutase C-terminal domain-containing protein</fullName>
    </recommendedName>
</protein>
<proteinExistence type="predicted"/>
<evidence type="ECO:0000313" key="3">
    <source>
        <dbReference type="Proteomes" id="UP001165082"/>
    </source>
</evidence>
<keyword evidence="3" id="KW-1185">Reference proteome</keyword>
<evidence type="ECO:0000313" key="2">
    <source>
        <dbReference type="EMBL" id="GMH50850.1"/>
    </source>
</evidence>
<name>A0A9W6ZID3_9STRA</name>
<sequence>MKGLKRLCNQLVGCAACDMLMASAVLRDVGEEAWGGMYRDVTTKVTKVRVLDKGVVLCNENETSVVEPRGMQGELRGIMERGKGRVFVRASNTEDVVRVFAESEEGEEKCEALAREAEQVVRKYCGARSKM</sequence>
<dbReference type="OrthoDB" id="1928at2759"/>
<dbReference type="Proteomes" id="UP001165082">
    <property type="component" value="Unassembled WGS sequence"/>
</dbReference>
<reference evidence="2" key="1">
    <citation type="submission" date="2022-07" db="EMBL/GenBank/DDBJ databases">
        <title>Genome analysis of Parmales, a sister group of diatoms, reveals the evolutionary specialization of diatoms from phago-mixotrophs to photoautotrophs.</title>
        <authorList>
            <person name="Ban H."/>
            <person name="Sato S."/>
            <person name="Yoshikawa S."/>
            <person name="Kazumasa Y."/>
            <person name="Nakamura Y."/>
            <person name="Ichinomiya M."/>
            <person name="Saitoh K."/>
            <person name="Sato N."/>
            <person name="Blanc-Mathieu R."/>
            <person name="Endo H."/>
            <person name="Kuwata A."/>
            <person name="Ogata H."/>
        </authorList>
    </citation>
    <scope>NUCLEOTIDE SEQUENCE</scope>
</reference>
<dbReference type="GO" id="GO:0004610">
    <property type="term" value="F:phosphoacetylglucosamine mutase activity"/>
    <property type="evidence" value="ECO:0007669"/>
    <property type="project" value="TreeGrafter"/>
</dbReference>
<gene>
    <name evidence="2" type="ORF">TrRE_jg4999</name>
</gene>
<dbReference type="PANTHER" id="PTHR45955">
    <property type="entry name" value="PHOSPHOACETYLGLUCOSAMINE MUTASE"/>
    <property type="match status" value="1"/>
</dbReference>
<accession>A0A9W6ZID3</accession>
<dbReference type="PANTHER" id="PTHR45955:SF1">
    <property type="entry name" value="PHOSPHOACETYLGLUCOSAMINE MUTASE"/>
    <property type="match status" value="1"/>
</dbReference>
<comment type="caution">
    <text evidence="2">The sequence shown here is derived from an EMBL/GenBank/DDBJ whole genome shotgun (WGS) entry which is preliminary data.</text>
</comment>
<dbReference type="AlphaFoldDB" id="A0A9W6ZID3"/>
<organism evidence="2 3">
    <name type="scientific">Triparma retinervis</name>
    <dbReference type="NCBI Taxonomy" id="2557542"/>
    <lineage>
        <taxon>Eukaryota</taxon>
        <taxon>Sar</taxon>
        <taxon>Stramenopiles</taxon>
        <taxon>Ochrophyta</taxon>
        <taxon>Bolidophyceae</taxon>
        <taxon>Parmales</taxon>
        <taxon>Triparmaceae</taxon>
        <taxon>Triparma</taxon>
    </lineage>
</organism>
<dbReference type="GO" id="GO:0006048">
    <property type="term" value="P:UDP-N-acetylglucosamine biosynthetic process"/>
    <property type="evidence" value="ECO:0007669"/>
    <property type="project" value="TreeGrafter"/>
</dbReference>
<dbReference type="EMBL" id="BRXZ01000685">
    <property type="protein sequence ID" value="GMH50850.1"/>
    <property type="molecule type" value="Genomic_DNA"/>
</dbReference>
<dbReference type="SUPFAM" id="SSF55957">
    <property type="entry name" value="Phosphoglucomutase, C-terminal domain"/>
    <property type="match status" value="1"/>
</dbReference>
<feature type="domain" description="Alpha-D-phosphohexomutase C-terminal" evidence="1">
    <location>
        <begin position="82"/>
        <end position="116"/>
    </location>
</feature>
<dbReference type="InterPro" id="IPR005843">
    <property type="entry name" value="A-D-PHexomutase_C"/>
</dbReference>
<dbReference type="InterPro" id="IPR036900">
    <property type="entry name" value="A-D-PHexomutase_C_sf"/>
</dbReference>
<dbReference type="Gene3D" id="3.30.310.50">
    <property type="entry name" value="Alpha-D-phosphohexomutase, C-terminal domain"/>
    <property type="match status" value="1"/>
</dbReference>